<evidence type="ECO:0000313" key="4">
    <source>
        <dbReference type="Proteomes" id="UP000325577"/>
    </source>
</evidence>
<protein>
    <submittedName>
        <fullName evidence="3">Uncharacterized protein</fullName>
    </submittedName>
</protein>
<dbReference type="InterPro" id="IPR036962">
    <property type="entry name" value="Glyco_hydro_3_N_sf"/>
</dbReference>
<dbReference type="SUPFAM" id="SSF51445">
    <property type="entry name" value="(Trans)glycosidases"/>
    <property type="match status" value="1"/>
</dbReference>
<dbReference type="Proteomes" id="UP000325577">
    <property type="component" value="Linkage Group LG16"/>
</dbReference>
<feature type="region of interest" description="Disordered" evidence="2">
    <location>
        <begin position="152"/>
        <end position="196"/>
    </location>
</feature>
<dbReference type="GO" id="GO:0005975">
    <property type="term" value="P:carbohydrate metabolic process"/>
    <property type="evidence" value="ECO:0007669"/>
    <property type="project" value="InterPro"/>
</dbReference>
<proteinExistence type="predicted"/>
<dbReference type="GO" id="GO:0004553">
    <property type="term" value="F:hydrolase activity, hydrolyzing O-glycosyl compounds"/>
    <property type="evidence" value="ECO:0007669"/>
    <property type="project" value="InterPro"/>
</dbReference>
<name>A0A5J5B2Y9_9ASTE</name>
<dbReference type="Gene3D" id="3.20.20.300">
    <property type="entry name" value="Glycoside hydrolase, family 3, N-terminal domain"/>
    <property type="match status" value="1"/>
</dbReference>
<keyword evidence="1" id="KW-0378">Hydrolase</keyword>
<dbReference type="EMBL" id="CM018039">
    <property type="protein sequence ID" value="KAA8537008.1"/>
    <property type="molecule type" value="Genomic_DNA"/>
</dbReference>
<sequence>MHMDGRMTESEYMKYKDPKQLINARIQDLMNRMTLAEKIRQMAQLDRRTETDRSFLSFHTRCDLSHGNLSKSNPSVHSLYCKQPTQATTTVHAVAALHAAVTRNPHRNPIETLRFQRIISKNLSLFHSQSLSLVFLRVPWILAQRSSGGPFSPVRTVPGVLRQEEIKKQQQRHKSSSSSKSKSQSSSTGPKLQISA</sequence>
<keyword evidence="4" id="KW-1185">Reference proteome</keyword>
<dbReference type="InterPro" id="IPR017853">
    <property type="entry name" value="GH"/>
</dbReference>
<reference evidence="3 4" key="1">
    <citation type="submission" date="2019-09" db="EMBL/GenBank/DDBJ databases">
        <title>A chromosome-level genome assembly of the Chinese tupelo Nyssa sinensis.</title>
        <authorList>
            <person name="Yang X."/>
            <person name="Kang M."/>
            <person name="Yang Y."/>
            <person name="Xiong H."/>
            <person name="Wang M."/>
            <person name="Zhang Z."/>
            <person name="Wang Z."/>
            <person name="Wu H."/>
            <person name="Ma T."/>
            <person name="Liu J."/>
            <person name="Xi Z."/>
        </authorList>
    </citation>
    <scope>NUCLEOTIDE SEQUENCE [LARGE SCALE GENOMIC DNA]</scope>
    <source>
        <strain evidence="3">J267</strain>
        <tissue evidence="3">Leaf</tissue>
    </source>
</reference>
<feature type="compositionally biased region" description="Low complexity" evidence="2">
    <location>
        <begin position="176"/>
        <end position="187"/>
    </location>
</feature>
<organism evidence="3 4">
    <name type="scientific">Nyssa sinensis</name>
    <dbReference type="NCBI Taxonomy" id="561372"/>
    <lineage>
        <taxon>Eukaryota</taxon>
        <taxon>Viridiplantae</taxon>
        <taxon>Streptophyta</taxon>
        <taxon>Embryophyta</taxon>
        <taxon>Tracheophyta</taxon>
        <taxon>Spermatophyta</taxon>
        <taxon>Magnoliopsida</taxon>
        <taxon>eudicotyledons</taxon>
        <taxon>Gunneridae</taxon>
        <taxon>Pentapetalae</taxon>
        <taxon>asterids</taxon>
        <taxon>Cornales</taxon>
        <taxon>Nyssaceae</taxon>
        <taxon>Nyssa</taxon>
    </lineage>
</organism>
<dbReference type="AlphaFoldDB" id="A0A5J5B2Y9"/>
<evidence type="ECO:0000256" key="2">
    <source>
        <dbReference type="SAM" id="MobiDB-lite"/>
    </source>
</evidence>
<dbReference type="OrthoDB" id="416222at2759"/>
<evidence type="ECO:0000313" key="3">
    <source>
        <dbReference type="EMBL" id="KAA8537008.1"/>
    </source>
</evidence>
<gene>
    <name evidence="3" type="ORF">F0562_029486</name>
</gene>
<accession>A0A5J5B2Y9</accession>
<evidence type="ECO:0000256" key="1">
    <source>
        <dbReference type="ARBA" id="ARBA00022801"/>
    </source>
</evidence>